<feature type="domain" description="Exocyst complex component EXOC6/Sec15 N-terminal" evidence="7">
    <location>
        <begin position="129"/>
        <end position="248"/>
    </location>
</feature>
<evidence type="ECO:0000256" key="5">
    <source>
        <dbReference type="SAM" id="MobiDB-lite"/>
    </source>
</evidence>
<evidence type="ECO:0000256" key="4">
    <source>
        <dbReference type="ARBA" id="ARBA00023054"/>
    </source>
</evidence>
<comment type="caution">
    <text evidence="8">The sequence shown here is derived from an EMBL/GenBank/DDBJ whole genome shotgun (WGS) entry which is preliminary data.</text>
</comment>
<feature type="region of interest" description="Disordered" evidence="5">
    <location>
        <begin position="273"/>
        <end position="292"/>
    </location>
</feature>
<dbReference type="InterPro" id="IPR007225">
    <property type="entry name" value="EXOC6/Sec15"/>
</dbReference>
<dbReference type="PANTHER" id="PTHR12702:SF0">
    <property type="entry name" value="EXOCYST COMPLEX COMPONENT 6"/>
    <property type="match status" value="1"/>
</dbReference>
<dbReference type="Gene3D" id="1.10.357.30">
    <property type="entry name" value="Exocyst complex subunit Sec15 C-terminal domain, N-terminal subdomain"/>
    <property type="match status" value="1"/>
</dbReference>
<dbReference type="Pfam" id="PF04091">
    <property type="entry name" value="Sec15_C"/>
    <property type="match status" value="1"/>
</dbReference>
<accession>A0ABQ5S802</accession>
<dbReference type="InterPro" id="IPR046361">
    <property type="entry name" value="EXOC6/Sec15_C"/>
</dbReference>
<reference evidence="8 9" key="1">
    <citation type="journal article" date="2023" name="IScience">
        <title>Expanded male sex-determining region conserved during the evolution of homothallism in the green alga Volvox.</title>
        <authorList>
            <person name="Yamamoto K."/>
            <person name="Matsuzaki R."/>
            <person name="Mahakham W."/>
            <person name="Heman W."/>
            <person name="Sekimoto H."/>
            <person name="Kawachi M."/>
            <person name="Minakuchi Y."/>
            <person name="Toyoda A."/>
            <person name="Nozaki H."/>
        </authorList>
    </citation>
    <scope>NUCLEOTIDE SEQUENCE [LARGE SCALE GENOMIC DNA]</scope>
    <source>
        <strain evidence="8 9">NIES-4468</strain>
    </source>
</reference>
<feature type="region of interest" description="Disordered" evidence="5">
    <location>
        <begin position="402"/>
        <end position="458"/>
    </location>
</feature>
<dbReference type="InterPro" id="IPR042044">
    <property type="entry name" value="EXOC6PINT-1/Sec15/Tip20_C_dom2"/>
</dbReference>
<keyword evidence="9" id="KW-1185">Reference proteome</keyword>
<feature type="compositionally biased region" description="Low complexity" evidence="5">
    <location>
        <begin position="15"/>
        <end position="32"/>
    </location>
</feature>
<evidence type="ECO:0000259" key="7">
    <source>
        <dbReference type="Pfam" id="PF20651"/>
    </source>
</evidence>
<dbReference type="Pfam" id="PF20651">
    <property type="entry name" value="EXOC6_Sec15_N"/>
    <property type="match status" value="1"/>
</dbReference>
<sequence>MKQSGGGGAITGKPQQQQQLQQQHQTQQTLSQPARSEEASIRELVESCLVNEDFTPVLRLVFSSSSAATFPNSPSRSTPSESAGTSTATKTPPPPPSPNKSSQSSRSPPRVPGATLDGRPALEVLQSVLRSIANEQDAIVHDVCSSHSMEIATCVAELDRMVASAEELRKAVSAGGEELQRTGLALASTARELHGLLSAQRHLAAAVGGLRVLRRLLSRCGQVGALVAQRRLFQALQLMEQVRTQDLAQALEELSNTPQAAAFMSLGPDDTAAAATGAGGSSSETTIGGINATTGKGGAGSAAARHLSVASRLRNFLEALVSDLTAAIEYYALAEFNNWLVGVRAESRQVGLRAIRKAAIERQMDEDMASERRTVAAALISLRDPAAVAAKEVTGALFRRELSKEGAPPPPPAPAPQSAAAAAAGLGGGGGGNSTGTRPGKSGASRSGQVQASSPELPASVPGLDLTTLCPGQPVQAIQTLLSRHAAAASVPLAPTCSLTDYTTALLQGVNMQGLYRCVHIHRCTGRMAVLRRYYLDQRRLQITTDLAPPGKFLESYQSYLAQVTGFFVVEDAVRTAAPDLLSSDSVALLWDAAAGSLRGVLGRALEEALGGYAPASIMLLLKDFMLLVCSALGARGFVTAPITELLTGSRLRYHELLTASVALRVGRALAADPLAEGLQVVSEREEAELSGRLGLPAALESDGTTPALPFRVPYTASLPKILQAVRGFVTDSLAYLQGLLSPWELLPAVLQARDRLLAKTVVDALADHTARLLAADAAAVASIAATSLTHGSVGDPLAPRRGPSLHIKEVMRMITNAWSLASAMQALDEWTLLQVRPLGAMAAAAAAAAAGGGSSPSPTGTALPAGGGGGGGGGGFIGLGSDGSTGAVLAALRSVQDGGERGLMRLLASRVEVLVAGARGLNWLPQTPLPPTPSQYSEELVALLKDTFDAAASILPRSSFLFLSRAVVRAIGNAFMALLKEGVKAYNMFAVERLAADLVPLDRFITGCPVPHLTQEFAEPRQLCALLLSPRVEEVLIPEVRRQRYPSLDLGSLVVILERYREQARVGKEKTGHVSKRTLEAVCKQLRGQMVAGTAVSGLRVLEDV</sequence>
<evidence type="ECO:0000256" key="1">
    <source>
        <dbReference type="ARBA" id="ARBA00007944"/>
    </source>
</evidence>
<feature type="region of interest" description="Disordered" evidence="5">
    <location>
        <begin position="66"/>
        <end position="118"/>
    </location>
</feature>
<feature type="compositionally biased region" description="Polar residues" evidence="5">
    <location>
        <begin position="444"/>
        <end position="454"/>
    </location>
</feature>
<keyword evidence="2" id="KW-0813">Transport</keyword>
<dbReference type="InterPro" id="IPR042045">
    <property type="entry name" value="EXOC6/Sec15_C_dom1"/>
</dbReference>
<feature type="compositionally biased region" description="Polar residues" evidence="5">
    <location>
        <begin position="66"/>
        <end position="81"/>
    </location>
</feature>
<evidence type="ECO:0008006" key="10">
    <source>
        <dbReference type="Google" id="ProtNLM"/>
    </source>
</evidence>
<organism evidence="8 9">
    <name type="scientific">Volvox africanus</name>
    <dbReference type="NCBI Taxonomy" id="51714"/>
    <lineage>
        <taxon>Eukaryota</taxon>
        <taxon>Viridiplantae</taxon>
        <taxon>Chlorophyta</taxon>
        <taxon>core chlorophytes</taxon>
        <taxon>Chlorophyceae</taxon>
        <taxon>CS clade</taxon>
        <taxon>Chlamydomonadales</taxon>
        <taxon>Volvocaceae</taxon>
        <taxon>Volvox</taxon>
    </lineage>
</organism>
<evidence type="ECO:0000256" key="2">
    <source>
        <dbReference type="ARBA" id="ARBA00022448"/>
    </source>
</evidence>
<dbReference type="InterPro" id="IPR048359">
    <property type="entry name" value="EXOC6_Sec15_N"/>
</dbReference>
<evidence type="ECO:0000256" key="3">
    <source>
        <dbReference type="ARBA" id="ARBA00022483"/>
    </source>
</evidence>
<dbReference type="EMBL" id="BSDZ01000024">
    <property type="protein sequence ID" value="GLI65633.1"/>
    <property type="molecule type" value="Genomic_DNA"/>
</dbReference>
<evidence type="ECO:0000313" key="8">
    <source>
        <dbReference type="EMBL" id="GLI65633.1"/>
    </source>
</evidence>
<evidence type="ECO:0000259" key="6">
    <source>
        <dbReference type="Pfam" id="PF04091"/>
    </source>
</evidence>
<name>A0ABQ5S802_9CHLO</name>
<feature type="region of interest" description="Disordered" evidence="5">
    <location>
        <begin position="1"/>
        <end position="40"/>
    </location>
</feature>
<feature type="domain" description="Exocyst complex subunit EXOC6/Sec15 C-terminal" evidence="6">
    <location>
        <begin position="892"/>
        <end position="1060"/>
    </location>
</feature>
<feature type="compositionally biased region" description="Low complexity" evidence="5">
    <location>
        <begin position="99"/>
        <end position="108"/>
    </location>
</feature>
<dbReference type="Proteomes" id="UP001165090">
    <property type="component" value="Unassembled WGS sequence"/>
</dbReference>
<evidence type="ECO:0000313" key="9">
    <source>
        <dbReference type="Proteomes" id="UP001165090"/>
    </source>
</evidence>
<protein>
    <recommendedName>
        <fullName evidence="10">Exocyst complex component Sec8</fullName>
    </recommendedName>
</protein>
<dbReference type="Gene3D" id="1.20.58.670">
    <property type="entry name" value="Dsl1p vesicle tethering complex, Tip20p subunit, domain D"/>
    <property type="match status" value="1"/>
</dbReference>
<comment type="similarity">
    <text evidence="1">Belongs to the SEC15 family.</text>
</comment>
<proteinExistence type="inferred from homology"/>
<keyword evidence="4" id="KW-0175">Coiled coil</keyword>
<feature type="compositionally biased region" description="Gly residues" evidence="5">
    <location>
        <begin position="425"/>
        <end position="434"/>
    </location>
</feature>
<feature type="compositionally biased region" description="Gly residues" evidence="5">
    <location>
        <begin position="1"/>
        <end position="10"/>
    </location>
</feature>
<dbReference type="PANTHER" id="PTHR12702">
    <property type="entry name" value="SEC15"/>
    <property type="match status" value="1"/>
</dbReference>
<keyword evidence="3" id="KW-0268">Exocytosis</keyword>
<gene>
    <name evidence="8" type="ORF">VaNZ11_009230</name>
</gene>